<sequence length="114" mass="13136">MVNSTSSALAKLKGASGGLGKTPQAEKKETPQERLKRIMSKQLNKQIRKDTAAETAKKREQERQRQEKLAEVGRHRLRSRSRSLSRSPRYFESIPLIDDFNRSCCIFYAMQMVH</sequence>
<reference evidence="2" key="5">
    <citation type="journal article" date="2021" name="G3 (Bethesda)">
        <title>Aegilops tauschii genome assembly Aet v5.0 features greater sequence contiguity and improved annotation.</title>
        <authorList>
            <person name="Wang L."/>
            <person name="Zhu T."/>
            <person name="Rodriguez J.C."/>
            <person name="Deal K.R."/>
            <person name="Dubcovsky J."/>
            <person name="McGuire P.E."/>
            <person name="Lux T."/>
            <person name="Spannagl M."/>
            <person name="Mayer K.F.X."/>
            <person name="Baldrich P."/>
            <person name="Meyers B.C."/>
            <person name="Huo N."/>
            <person name="Gu Y.Q."/>
            <person name="Zhou H."/>
            <person name="Devos K.M."/>
            <person name="Bennetzen J.L."/>
            <person name="Unver T."/>
            <person name="Budak H."/>
            <person name="Gulick P.J."/>
            <person name="Galiba G."/>
            <person name="Kalapos B."/>
            <person name="Nelson D.R."/>
            <person name="Li P."/>
            <person name="You F.M."/>
            <person name="Luo M.C."/>
            <person name="Dvorak J."/>
        </authorList>
    </citation>
    <scope>NUCLEOTIDE SEQUENCE [LARGE SCALE GENOMIC DNA]</scope>
    <source>
        <strain evidence="2">cv. AL8/78</strain>
    </source>
</reference>
<proteinExistence type="predicted"/>
<name>A0A453HXP5_AEGTS</name>
<feature type="compositionally biased region" description="Low complexity" evidence="1">
    <location>
        <begin position="1"/>
        <end position="14"/>
    </location>
</feature>
<protein>
    <submittedName>
        <fullName evidence="2">Uncharacterized protein</fullName>
    </submittedName>
</protein>
<dbReference type="EnsemblPlants" id="AET4Gv20342900.20">
    <property type="protein sequence ID" value="AET4Gv20342900.20"/>
    <property type="gene ID" value="AET4Gv20342900"/>
</dbReference>
<evidence type="ECO:0000256" key="1">
    <source>
        <dbReference type="SAM" id="MobiDB-lite"/>
    </source>
</evidence>
<keyword evidence="3" id="KW-1185">Reference proteome</keyword>
<reference evidence="2" key="3">
    <citation type="journal article" date="2017" name="Nature">
        <title>Genome sequence of the progenitor of the wheat D genome Aegilops tauschii.</title>
        <authorList>
            <person name="Luo M.C."/>
            <person name="Gu Y.Q."/>
            <person name="Puiu D."/>
            <person name="Wang H."/>
            <person name="Twardziok S.O."/>
            <person name="Deal K.R."/>
            <person name="Huo N."/>
            <person name="Zhu T."/>
            <person name="Wang L."/>
            <person name="Wang Y."/>
            <person name="McGuire P.E."/>
            <person name="Liu S."/>
            <person name="Long H."/>
            <person name="Ramasamy R.K."/>
            <person name="Rodriguez J.C."/>
            <person name="Van S.L."/>
            <person name="Yuan L."/>
            <person name="Wang Z."/>
            <person name="Xia Z."/>
            <person name="Xiao L."/>
            <person name="Anderson O.D."/>
            <person name="Ouyang S."/>
            <person name="Liang Y."/>
            <person name="Zimin A.V."/>
            <person name="Pertea G."/>
            <person name="Qi P."/>
            <person name="Bennetzen J.L."/>
            <person name="Dai X."/>
            <person name="Dawson M.W."/>
            <person name="Muller H.G."/>
            <person name="Kugler K."/>
            <person name="Rivarola-Duarte L."/>
            <person name="Spannagl M."/>
            <person name="Mayer K.F.X."/>
            <person name="Lu F.H."/>
            <person name="Bevan M.W."/>
            <person name="Leroy P."/>
            <person name="Li P."/>
            <person name="You F.M."/>
            <person name="Sun Q."/>
            <person name="Liu Z."/>
            <person name="Lyons E."/>
            <person name="Wicker T."/>
            <person name="Salzberg S.L."/>
            <person name="Devos K.M."/>
            <person name="Dvorak J."/>
        </authorList>
    </citation>
    <scope>NUCLEOTIDE SEQUENCE [LARGE SCALE GENOMIC DNA]</scope>
    <source>
        <strain evidence="2">cv. AL8/78</strain>
    </source>
</reference>
<dbReference type="PANTHER" id="PTHR13161">
    <property type="entry name" value="SPLICING FACTOR SUPPRESSOR OF WHITE APRICOT"/>
    <property type="match status" value="1"/>
</dbReference>
<dbReference type="Proteomes" id="UP000015105">
    <property type="component" value="Chromosome 4D"/>
</dbReference>
<dbReference type="AlphaFoldDB" id="A0A453HXP5"/>
<dbReference type="InterPro" id="IPR040397">
    <property type="entry name" value="SWAP"/>
</dbReference>
<feature type="region of interest" description="Disordered" evidence="1">
    <location>
        <begin position="1"/>
        <end position="86"/>
    </location>
</feature>
<reference evidence="3" key="2">
    <citation type="journal article" date="2017" name="Nat. Plants">
        <title>The Aegilops tauschii genome reveals multiple impacts of transposons.</title>
        <authorList>
            <person name="Zhao G."/>
            <person name="Zou C."/>
            <person name="Li K."/>
            <person name="Wang K."/>
            <person name="Li T."/>
            <person name="Gao L."/>
            <person name="Zhang X."/>
            <person name="Wang H."/>
            <person name="Yang Z."/>
            <person name="Liu X."/>
            <person name="Jiang W."/>
            <person name="Mao L."/>
            <person name="Kong X."/>
            <person name="Jiao Y."/>
            <person name="Jia J."/>
        </authorList>
    </citation>
    <scope>NUCLEOTIDE SEQUENCE [LARGE SCALE GENOMIC DNA]</scope>
    <source>
        <strain evidence="3">cv. AL8/78</strain>
    </source>
</reference>
<feature type="compositionally biased region" description="Basic and acidic residues" evidence="1">
    <location>
        <begin position="47"/>
        <end position="74"/>
    </location>
</feature>
<dbReference type="Gramene" id="AET4Gv20342900.20">
    <property type="protein sequence ID" value="AET4Gv20342900.20"/>
    <property type="gene ID" value="AET4Gv20342900"/>
</dbReference>
<accession>A0A453HXP5</accession>
<organism evidence="2 3">
    <name type="scientific">Aegilops tauschii subsp. strangulata</name>
    <name type="common">Goatgrass</name>
    <dbReference type="NCBI Taxonomy" id="200361"/>
    <lineage>
        <taxon>Eukaryota</taxon>
        <taxon>Viridiplantae</taxon>
        <taxon>Streptophyta</taxon>
        <taxon>Embryophyta</taxon>
        <taxon>Tracheophyta</taxon>
        <taxon>Spermatophyta</taxon>
        <taxon>Magnoliopsida</taxon>
        <taxon>Liliopsida</taxon>
        <taxon>Poales</taxon>
        <taxon>Poaceae</taxon>
        <taxon>BOP clade</taxon>
        <taxon>Pooideae</taxon>
        <taxon>Triticodae</taxon>
        <taxon>Triticeae</taxon>
        <taxon>Triticinae</taxon>
        <taxon>Aegilops</taxon>
    </lineage>
</organism>
<feature type="compositionally biased region" description="Basic and acidic residues" evidence="1">
    <location>
        <begin position="24"/>
        <end position="36"/>
    </location>
</feature>
<reference evidence="3" key="1">
    <citation type="journal article" date="2014" name="Science">
        <title>Ancient hybridizations among the ancestral genomes of bread wheat.</title>
        <authorList>
            <consortium name="International Wheat Genome Sequencing Consortium,"/>
            <person name="Marcussen T."/>
            <person name="Sandve S.R."/>
            <person name="Heier L."/>
            <person name="Spannagl M."/>
            <person name="Pfeifer M."/>
            <person name="Jakobsen K.S."/>
            <person name="Wulff B.B."/>
            <person name="Steuernagel B."/>
            <person name="Mayer K.F."/>
            <person name="Olsen O.A."/>
        </authorList>
    </citation>
    <scope>NUCLEOTIDE SEQUENCE [LARGE SCALE GENOMIC DNA]</scope>
    <source>
        <strain evidence="3">cv. AL8/78</strain>
    </source>
</reference>
<evidence type="ECO:0000313" key="2">
    <source>
        <dbReference type="EnsemblPlants" id="AET4Gv20342900.20"/>
    </source>
</evidence>
<dbReference type="PANTHER" id="PTHR13161:SF4">
    <property type="entry name" value="CLK4-ASSOCIATING SERINE_ARGININE RICH PROTEIN"/>
    <property type="match status" value="1"/>
</dbReference>
<reference evidence="2" key="4">
    <citation type="submission" date="2019-03" db="UniProtKB">
        <authorList>
            <consortium name="EnsemblPlants"/>
        </authorList>
    </citation>
    <scope>IDENTIFICATION</scope>
</reference>
<evidence type="ECO:0000313" key="3">
    <source>
        <dbReference type="Proteomes" id="UP000015105"/>
    </source>
</evidence>